<reference evidence="3" key="1">
    <citation type="journal article" date="2012" name="J. Bacteriol.">
        <title>Genome sequence of the haloalkaliphilic methanotrophic bacterium Methylomicrobium alcaliphilum 20Z.</title>
        <authorList>
            <person name="Vuilleumier S."/>
            <person name="Khmelenina V.N."/>
            <person name="Bringel F."/>
            <person name="Reshetnikov A.S."/>
            <person name="Lajus A."/>
            <person name="Mangenot S."/>
            <person name="Rouy Z."/>
            <person name="Op den Camp H.J."/>
            <person name="Jetten M.S."/>
            <person name="Dispirito A.A."/>
            <person name="Dunfield P."/>
            <person name="Klotz M.G."/>
            <person name="Semrau J.D."/>
            <person name="Stein L.Y."/>
            <person name="Barbe V."/>
            <person name="Medigue C."/>
            <person name="Trotsenko Y.A."/>
            <person name="Kalyuzhnaya M.G."/>
        </authorList>
    </citation>
    <scope>NUCLEOTIDE SEQUENCE [LARGE SCALE GENOMIC DNA]</scope>
    <source>
        <strain evidence="3">DSM 19304 / NCIMB 14124 / VKM B-2133 / 20Z</strain>
    </source>
</reference>
<dbReference type="KEGG" id="mah:MEALZ_1570"/>
<keyword evidence="3" id="KW-1185">Reference proteome</keyword>
<dbReference type="STRING" id="1091494.MEALZ_1570"/>
<gene>
    <name evidence="2" type="ordered locus">MEALZ_1570</name>
</gene>
<evidence type="ECO:0000259" key="1">
    <source>
        <dbReference type="Pfam" id="PF10030"/>
    </source>
</evidence>
<dbReference type="Proteomes" id="UP000008315">
    <property type="component" value="Chromosome"/>
</dbReference>
<proteinExistence type="predicted"/>
<accession>G4SZC0</accession>
<organism evidence="2 3">
    <name type="scientific">Methylotuvimicrobium alcaliphilum (strain DSM 19304 / NCIMB 14124 / VKM B-2133 / 20Z)</name>
    <name type="common">Methylomicrobium alcaliphilum</name>
    <dbReference type="NCBI Taxonomy" id="1091494"/>
    <lineage>
        <taxon>Bacteria</taxon>
        <taxon>Pseudomonadati</taxon>
        <taxon>Pseudomonadota</taxon>
        <taxon>Gammaproteobacteria</taxon>
        <taxon>Methylococcales</taxon>
        <taxon>Methylococcaceae</taxon>
        <taxon>Methylotuvimicrobium</taxon>
    </lineage>
</organism>
<protein>
    <recommendedName>
        <fullName evidence="1">DUF2272 domain-containing protein</fullName>
    </recommendedName>
</protein>
<name>G4SZC0_META2</name>
<dbReference type="HOGENOM" id="CLU_078702_0_0_6"/>
<evidence type="ECO:0000313" key="2">
    <source>
        <dbReference type="EMBL" id="CCE23257.1"/>
    </source>
</evidence>
<dbReference type="Pfam" id="PF10030">
    <property type="entry name" value="DUF2272"/>
    <property type="match status" value="1"/>
</dbReference>
<dbReference type="AlphaFoldDB" id="G4SZC0"/>
<dbReference type="InterPro" id="IPR019262">
    <property type="entry name" value="DUF2272"/>
</dbReference>
<evidence type="ECO:0000313" key="3">
    <source>
        <dbReference type="Proteomes" id="UP000008315"/>
    </source>
</evidence>
<feature type="domain" description="DUF2272" evidence="1">
    <location>
        <begin position="133"/>
        <end position="263"/>
    </location>
</feature>
<sequence length="276" mass="31666">MSRLSIACRMCTAYLLQWIRRPESFLRSLFWLPILLMSACTTPVKDGTFRIMYQSGMDPVFAIPSVRERMIYLAQQEWSLFGRPIADYNGGEPELIFPEDKEATHETQAPYFSRVILYWYNATHLPLLNHEGEVRPWSAAFIVWLARSAGVSEQDLPSTVLHWDYIQHSLSAGKNARFIARDAHFFSPKPGDLLCAPRSEVFTQQVQSFKQLRRGPYHCDLVVAKNHDALEVIGGNVLDAVSMTRVELDGKGIVKPTQERPWLIVLEQREGNKEER</sequence>
<dbReference type="PATRIC" id="fig|271065.3.peg.1611"/>
<dbReference type="EMBL" id="FO082060">
    <property type="protein sequence ID" value="CCE23257.1"/>
    <property type="molecule type" value="Genomic_DNA"/>
</dbReference>